<dbReference type="Pfam" id="PF01008">
    <property type="entry name" value="IF-2B"/>
    <property type="match status" value="1"/>
</dbReference>
<dbReference type="HAMAP" id="MF_01678">
    <property type="entry name" value="Salvage_MtnA"/>
    <property type="match status" value="1"/>
</dbReference>
<feature type="binding site" evidence="5">
    <location>
        <begin position="65"/>
        <end position="67"/>
    </location>
    <ligand>
        <name>substrate</name>
    </ligand>
</feature>
<feature type="binding site" evidence="5">
    <location>
        <position position="102"/>
    </location>
    <ligand>
        <name>substrate</name>
    </ligand>
</feature>
<feature type="binding site" evidence="5">
    <location>
        <begin position="263"/>
        <end position="264"/>
    </location>
    <ligand>
        <name>substrate</name>
    </ligand>
</feature>
<gene>
    <name evidence="5 6" type="primary">mtnA</name>
    <name evidence="6" type="ORF">RSO01_27750</name>
</gene>
<accession>A0A512N9F3</accession>
<evidence type="ECO:0000256" key="3">
    <source>
        <dbReference type="ARBA" id="ARBA00051169"/>
    </source>
</evidence>
<evidence type="ECO:0000256" key="1">
    <source>
        <dbReference type="ARBA" id="ARBA00023235"/>
    </source>
</evidence>
<dbReference type="PANTHER" id="PTHR43475">
    <property type="entry name" value="METHYLTHIORIBOSE-1-PHOSPHATE ISOMERASE"/>
    <property type="match status" value="1"/>
</dbReference>
<comment type="catalytic activity">
    <reaction evidence="3">
        <text>5-(methylsulfanyl)-alpha-D-ribose 1-phosphate = 5-(methylsulfanyl)-D-ribulose 1-phosphate</text>
        <dbReference type="Rhea" id="RHEA:19989"/>
        <dbReference type="ChEBI" id="CHEBI:58533"/>
        <dbReference type="ChEBI" id="CHEBI:58548"/>
        <dbReference type="EC" id="5.3.1.23"/>
    </reaction>
    <physiologicalReaction direction="left-to-right" evidence="3">
        <dbReference type="Rhea" id="RHEA:19990"/>
    </physiologicalReaction>
</comment>
<keyword evidence="5" id="KW-0028">Amino-acid biosynthesis</keyword>
<dbReference type="FunFam" id="1.20.120.420:FF:000003">
    <property type="entry name" value="Methylthioribose-1-phosphate isomerase"/>
    <property type="match status" value="1"/>
</dbReference>
<organism evidence="6 7">
    <name type="scientific">Reyranella soli</name>
    <dbReference type="NCBI Taxonomy" id="1230389"/>
    <lineage>
        <taxon>Bacteria</taxon>
        <taxon>Pseudomonadati</taxon>
        <taxon>Pseudomonadota</taxon>
        <taxon>Alphaproteobacteria</taxon>
        <taxon>Hyphomicrobiales</taxon>
        <taxon>Reyranellaceae</taxon>
        <taxon>Reyranella</taxon>
    </lineage>
</organism>
<comment type="similarity">
    <text evidence="5">Belongs to the EIF-2B alpha/beta/delta subunits family. MtnA subfamily.</text>
</comment>
<evidence type="ECO:0000313" key="6">
    <source>
        <dbReference type="EMBL" id="GEP55609.1"/>
    </source>
</evidence>
<dbReference type="SUPFAM" id="SSF100950">
    <property type="entry name" value="NagB/RpiA/CoA transferase-like"/>
    <property type="match status" value="1"/>
</dbReference>
<comment type="catalytic activity">
    <reaction evidence="2">
        <text>5-deoxy-alpha-D-ribose 1-phosphate = 5-deoxy-D-ribulose 1-phosphate</text>
        <dbReference type="Rhea" id="RHEA:61296"/>
        <dbReference type="ChEBI" id="CHEBI:58749"/>
        <dbReference type="ChEBI" id="CHEBI:144504"/>
    </reaction>
    <physiologicalReaction direction="left-to-right" evidence="2">
        <dbReference type="Rhea" id="RHEA:61297"/>
    </physiologicalReaction>
</comment>
<evidence type="ECO:0000256" key="5">
    <source>
        <dbReference type="HAMAP-Rule" id="MF_01678"/>
    </source>
</evidence>
<dbReference type="EC" id="5.3.1.23" evidence="5"/>
<keyword evidence="5" id="KW-0486">Methionine biosynthesis</keyword>
<dbReference type="UniPathway" id="UPA00904">
    <property type="reaction ID" value="UER00874"/>
</dbReference>
<dbReference type="InterPro" id="IPR027363">
    <property type="entry name" value="M1Pi_N"/>
</dbReference>
<comment type="function">
    <text evidence="4">Catalyzes the interconversion of methylthioribose-1-phosphate (MTR-1-P) into methylthioribulose-1-phosphate (MTRu-1-P). Also catalyzes the interconversion of 5-deoxyribose 1-phosphate and 5-deoxyribulose 1-phosphate. Part of a bifunctional DHAP-shunt salvage pathway for SAM by-products.</text>
</comment>
<feature type="active site" description="Proton donor" evidence="5">
    <location>
        <position position="253"/>
    </location>
</feature>
<protein>
    <recommendedName>
        <fullName evidence="5">Methylthioribose-1-phosphate isomerase</fullName>
        <shortName evidence="5">M1Pi</shortName>
        <shortName evidence="5">MTR-1-P isomerase</shortName>
        <ecNumber evidence="5">5.3.1.23</ecNumber>
    </recommendedName>
    <alternativeName>
        <fullName evidence="5">S-methyl-5-thioribose-1-phosphate isomerase</fullName>
    </alternativeName>
</protein>
<dbReference type="InterPro" id="IPR042529">
    <property type="entry name" value="IF_2B-like_C"/>
</dbReference>
<reference evidence="6 7" key="1">
    <citation type="submission" date="2019-07" db="EMBL/GenBank/DDBJ databases">
        <title>Whole genome shotgun sequence of Reyranella soli NBRC 108950.</title>
        <authorList>
            <person name="Hosoyama A."/>
            <person name="Uohara A."/>
            <person name="Ohji S."/>
            <person name="Ichikawa N."/>
        </authorList>
    </citation>
    <scope>NUCLEOTIDE SEQUENCE [LARGE SCALE GENOMIC DNA]</scope>
    <source>
        <strain evidence="6 7">NBRC 108950</strain>
    </source>
</reference>
<dbReference type="InterPro" id="IPR037171">
    <property type="entry name" value="NagB/RpiA_transferase-like"/>
</dbReference>
<dbReference type="FunFam" id="3.40.50.10470:FF:000006">
    <property type="entry name" value="Methylthioribose-1-phosphate isomerase"/>
    <property type="match status" value="1"/>
</dbReference>
<dbReference type="InterPro" id="IPR005251">
    <property type="entry name" value="IF-M1Pi"/>
</dbReference>
<dbReference type="GO" id="GO:0046523">
    <property type="term" value="F:S-methyl-5-thioribose-1-phosphate isomerase activity"/>
    <property type="evidence" value="ECO:0007669"/>
    <property type="project" value="UniProtKB-UniRule"/>
</dbReference>
<dbReference type="InterPro" id="IPR011559">
    <property type="entry name" value="Initiation_fac_2B_a/b/d"/>
</dbReference>
<dbReference type="GO" id="GO:0019509">
    <property type="term" value="P:L-methionine salvage from methylthioadenosine"/>
    <property type="evidence" value="ECO:0007669"/>
    <property type="project" value="UniProtKB-UniRule"/>
</dbReference>
<dbReference type="NCBIfam" id="TIGR00512">
    <property type="entry name" value="salvage_mtnA"/>
    <property type="match status" value="1"/>
</dbReference>
<keyword evidence="7" id="KW-1185">Reference proteome</keyword>
<dbReference type="NCBIfam" id="TIGR00524">
    <property type="entry name" value="eIF-2B_rel"/>
    <property type="match status" value="1"/>
</dbReference>
<proteinExistence type="inferred from homology"/>
<feature type="binding site" evidence="5">
    <location>
        <position position="212"/>
    </location>
    <ligand>
        <name>substrate</name>
    </ligand>
</feature>
<dbReference type="Gene3D" id="3.40.50.10470">
    <property type="entry name" value="Translation initiation factor eif-2b, domain 2"/>
    <property type="match status" value="1"/>
</dbReference>
<dbReference type="InterPro" id="IPR000649">
    <property type="entry name" value="IF-2B-related"/>
</dbReference>
<evidence type="ECO:0000256" key="2">
    <source>
        <dbReference type="ARBA" id="ARBA00050906"/>
    </source>
</evidence>
<dbReference type="AlphaFoldDB" id="A0A512N9F3"/>
<sequence length="375" mass="40601">MTSAGRGLYLRRMKVDGTPYRTIWLGADGTTVQVIDQTLLPHQFVVRDWRTMEDAERGIRTMIVRGAPLIGAAAAYGMALAMARDDSDAMLTQAYTTLMASRPTAVNLRWALDDLRNLLAPLPHAKRADAAYRRAAEICDEDAEICRRIGENGLGLIRKLKPKGDRINALTHCNAGWLATVDWGTALAPIYQAHNAGIPIHVWVDETRPRNQGASLTAWELAKHGVPHTVIADNAGGHLMQRGQVDFCITGTDRTTRRGDVCNKIGTYLKALAAHDNGIPFYVGLPYPSIDWTIEDGAAIPIEERHASEVSRIAGRTASGEVVTVDVLPEGSPAANPAFDVTPARLVTALITERGVCPASEAGLLSLYPEQSQAA</sequence>
<evidence type="ECO:0000256" key="4">
    <source>
        <dbReference type="ARBA" id="ARBA00058145"/>
    </source>
</evidence>
<name>A0A512N9F3_9HYPH</name>
<dbReference type="Proteomes" id="UP000321058">
    <property type="component" value="Unassembled WGS sequence"/>
</dbReference>
<dbReference type="Gene3D" id="1.20.120.420">
    <property type="entry name" value="translation initiation factor eif-2b, domain 1"/>
    <property type="match status" value="1"/>
</dbReference>
<comment type="caution">
    <text evidence="6">The sequence shown here is derived from an EMBL/GenBank/DDBJ whole genome shotgun (WGS) entry which is preliminary data.</text>
</comment>
<feature type="site" description="Transition state stabilizer" evidence="5">
    <location>
        <position position="173"/>
    </location>
</feature>
<dbReference type="EMBL" id="BKAJ01000040">
    <property type="protein sequence ID" value="GEP55609.1"/>
    <property type="molecule type" value="Genomic_DNA"/>
</dbReference>
<evidence type="ECO:0000313" key="7">
    <source>
        <dbReference type="Proteomes" id="UP000321058"/>
    </source>
</evidence>
<comment type="pathway">
    <text evidence="5">Amino-acid biosynthesis; L-methionine biosynthesis via salvage pathway; L-methionine from S-methyl-5-thio-alpha-D-ribose 1-phosphate: step 1/6.</text>
</comment>
<keyword evidence="1 5" id="KW-0413">Isomerase</keyword>
<dbReference type="NCBIfam" id="NF004326">
    <property type="entry name" value="PRK05720.1"/>
    <property type="match status" value="1"/>
</dbReference>
<dbReference type="PANTHER" id="PTHR43475:SF1">
    <property type="entry name" value="METHYLTHIORIBOSE-1-PHOSPHATE ISOMERASE"/>
    <property type="match status" value="1"/>
</dbReference>